<dbReference type="Proteomes" id="UP001151760">
    <property type="component" value="Unassembled WGS sequence"/>
</dbReference>
<evidence type="ECO:0000256" key="1">
    <source>
        <dbReference type="SAM" id="MobiDB-lite"/>
    </source>
</evidence>
<accession>A0ABQ5HCX6</accession>
<dbReference type="Pfam" id="PF14223">
    <property type="entry name" value="Retrotran_gag_2"/>
    <property type="match status" value="1"/>
</dbReference>
<dbReference type="PANTHER" id="PTHR34676">
    <property type="entry name" value="DUF4219 DOMAIN-CONTAINING PROTEIN-RELATED"/>
    <property type="match status" value="1"/>
</dbReference>
<proteinExistence type="predicted"/>
<sequence>MLLLTVIFNLCKKNPETKLNEVISFQKQSDDLKKKLAKNNEAKMVIYNALPRKEYERIFMCNMAKEILKTLLITHQGNNQVKDNKINLLVQQYKQFIIPEDESIDSAIARFNTIITNLKSLDEGYSSKNYAKKESSDEECSTSRSEDEEYVMAVRNFKKFFKRRGRFVKQPRNDKKTFQRSRDDKNGKGDTKGFRCGDPNHLIGECPKPPKDKNERAFVGGSWTDSGEKDDEKVKDKTCVS</sequence>
<dbReference type="EMBL" id="BQNB010019479">
    <property type="protein sequence ID" value="GJT85741.1"/>
    <property type="molecule type" value="Genomic_DNA"/>
</dbReference>
<protein>
    <recommendedName>
        <fullName evidence="4">Zf-CCHC domain-containing protein/UBN2 domain-containing protein</fullName>
    </recommendedName>
</protein>
<feature type="region of interest" description="Disordered" evidence="1">
    <location>
        <begin position="171"/>
        <end position="241"/>
    </location>
</feature>
<reference evidence="2" key="2">
    <citation type="submission" date="2022-01" db="EMBL/GenBank/DDBJ databases">
        <authorList>
            <person name="Yamashiro T."/>
            <person name="Shiraishi A."/>
            <person name="Satake H."/>
            <person name="Nakayama K."/>
        </authorList>
    </citation>
    <scope>NUCLEOTIDE SEQUENCE</scope>
</reference>
<evidence type="ECO:0008006" key="4">
    <source>
        <dbReference type="Google" id="ProtNLM"/>
    </source>
</evidence>
<organism evidence="2 3">
    <name type="scientific">Tanacetum coccineum</name>
    <dbReference type="NCBI Taxonomy" id="301880"/>
    <lineage>
        <taxon>Eukaryota</taxon>
        <taxon>Viridiplantae</taxon>
        <taxon>Streptophyta</taxon>
        <taxon>Embryophyta</taxon>
        <taxon>Tracheophyta</taxon>
        <taxon>Spermatophyta</taxon>
        <taxon>Magnoliopsida</taxon>
        <taxon>eudicotyledons</taxon>
        <taxon>Gunneridae</taxon>
        <taxon>Pentapetalae</taxon>
        <taxon>asterids</taxon>
        <taxon>campanulids</taxon>
        <taxon>Asterales</taxon>
        <taxon>Asteraceae</taxon>
        <taxon>Asteroideae</taxon>
        <taxon>Anthemideae</taxon>
        <taxon>Anthemidinae</taxon>
        <taxon>Tanacetum</taxon>
    </lineage>
</organism>
<gene>
    <name evidence="2" type="ORF">Tco_1067458</name>
</gene>
<comment type="caution">
    <text evidence="2">The sequence shown here is derived from an EMBL/GenBank/DDBJ whole genome shotgun (WGS) entry which is preliminary data.</text>
</comment>
<dbReference type="PANTHER" id="PTHR34676:SF8">
    <property type="entry name" value="TRANSMEMBRANE PROTEIN"/>
    <property type="match status" value="1"/>
</dbReference>
<evidence type="ECO:0000313" key="3">
    <source>
        <dbReference type="Proteomes" id="UP001151760"/>
    </source>
</evidence>
<evidence type="ECO:0000313" key="2">
    <source>
        <dbReference type="EMBL" id="GJT85741.1"/>
    </source>
</evidence>
<reference evidence="2" key="1">
    <citation type="journal article" date="2022" name="Int. J. Mol. Sci.">
        <title>Draft Genome of Tanacetum Coccineum: Genomic Comparison of Closely Related Tanacetum-Family Plants.</title>
        <authorList>
            <person name="Yamashiro T."/>
            <person name="Shiraishi A."/>
            <person name="Nakayama K."/>
            <person name="Satake H."/>
        </authorList>
    </citation>
    <scope>NUCLEOTIDE SEQUENCE</scope>
</reference>
<feature type="compositionally biased region" description="Basic and acidic residues" evidence="1">
    <location>
        <begin position="226"/>
        <end position="241"/>
    </location>
</feature>
<keyword evidence="3" id="KW-1185">Reference proteome</keyword>
<name>A0ABQ5HCX6_9ASTR</name>
<feature type="compositionally biased region" description="Basic and acidic residues" evidence="1">
    <location>
        <begin position="171"/>
        <end position="195"/>
    </location>
</feature>